<dbReference type="RefSeq" id="WP_133579327.1">
    <property type="nucleotide sequence ID" value="NZ_SNYJ01000003.1"/>
</dbReference>
<protein>
    <recommendedName>
        <fullName evidence="1">UPF0346 protein EV213_10324</fullName>
    </recommendedName>
</protein>
<gene>
    <name evidence="3" type="ORF">EV213_10324</name>
</gene>
<evidence type="ECO:0000256" key="1">
    <source>
        <dbReference type="HAMAP-Rule" id="MF_01538"/>
    </source>
</evidence>
<sequence>MKKSFYHYAMKYRQHKGRDAYARFAEELYQDQLFPRQSVEYEEISHYLEHYAPSLDSVRLFDELWSRYEQEEV</sequence>
<comment type="similarity">
    <text evidence="1">Belongs to the UPF0346 family.</text>
</comment>
<reference evidence="3 4" key="1">
    <citation type="submission" date="2019-03" db="EMBL/GenBank/DDBJ databases">
        <title>Genomic Encyclopedia of Type Strains, Phase IV (KMG-IV): sequencing the most valuable type-strain genomes for metagenomic binning, comparative biology and taxonomic classification.</title>
        <authorList>
            <person name="Goeker M."/>
        </authorList>
    </citation>
    <scope>NUCLEOTIDE SEQUENCE [LARGE SCALE GENOMIC DNA]</scope>
    <source>
        <strain evidence="3 4">DSM 28697</strain>
    </source>
</reference>
<dbReference type="Pfam" id="PF06855">
    <property type="entry name" value="YozE_SAM_like"/>
    <property type="match status" value="1"/>
</dbReference>
<evidence type="ECO:0000313" key="3">
    <source>
        <dbReference type="EMBL" id="TDQ41447.1"/>
    </source>
</evidence>
<dbReference type="AlphaFoldDB" id="A0A4V3D5U7"/>
<dbReference type="Proteomes" id="UP000295632">
    <property type="component" value="Unassembled WGS sequence"/>
</dbReference>
<dbReference type="SUPFAM" id="SSF140652">
    <property type="entry name" value="YozE-like"/>
    <property type="match status" value="1"/>
</dbReference>
<accession>A0A4V3D5U7</accession>
<feature type="domain" description="YozE SAM-like" evidence="2">
    <location>
        <begin position="4"/>
        <end position="70"/>
    </location>
</feature>
<dbReference type="OrthoDB" id="2242851at2"/>
<proteinExistence type="inferred from homology"/>
<evidence type="ECO:0000313" key="4">
    <source>
        <dbReference type="Proteomes" id="UP000295632"/>
    </source>
</evidence>
<name>A0A4V3D5U7_9BACI</name>
<dbReference type="InterPro" id="IPR010673">
    <property type="entry name" value="UPF0346"/>
</dbReference>
<dbReference type="Gene3D" id="1.10.150.260">
    <property type="entry name" value="YozE SAM-like"/>
    <property type="match status" value="1"/>
</dbReference>
<comment type="caution">
    <text evidence="3">The sequence shown here is derived from an EMBL/GenBank/DDBJ whole genome shotgun (WGS) entry which is preliminary data.</text>
</comment>
<keyword evidence="4" id="KW-1185">Reference proteome</keyword>
<dbReference type="HAMAP" id="MF_01538">
    <property type="entry name" value="UPF0346"/>
    <property type="match status" value="1"/>
</dbReference>
<evidence type="ECO:0000259" key="2">
    <source>
        <dbReference type="Pfam" id="PF06855"/>
    </source>
</evidence>
<dbReference type="InterPro" id="IPR023089">
    <property type="entry name" value="YozE_SAM-like"/>
</dbReference>
<dbReference type="NCBIfam" id="NF010193">
    <property type="entry name" value="PRK13672.1"/>
    <property type="match status" value="1"/>
</dbReference>
<dbReference type="InterPro" id="IPR036806">
    <property type="entry name" value="YozE_SAM-like_sf"/>
</dbReference>
<organism evidence="3 4">
    <name type="scientific">Aureibacillus halotolerans</name>
    <dbReference type="NCBI Taxonomy" id="1508390"/>
    <lineage>
        <taxon>Bacteria</taxon>
        <taxon>Bacillati</taxon>
        <taxon>Bacillota</taxon>
        <taxon>Bacilli</taxon>
        <taxon>Bacillales</taxon>
        <taxon>Bacillaceae</taxon>
        <taxon>Aureibacillus</taxon>
    </lineage>
</organism>
<dbReference type="EMBL" id="SNYJ01000003">
    <property type="protein sequence ID" value="TDQ41447.1"/>
    <property type="molecule type" value="Genomic_DNA"/>
</dbReference>